<evidence type="ECO:0000256" key="1">
    <source>
        <dbReference type="ARBA" id="ARBA00006640"/>
    </source>
</evidence>
<dbReference type="NCBIfam" id="TIGR00030">
    <property type="entry name" value="S21p"/>
    <property type="match status" value="1"/>
</dbReference>
<dbReference type="GO" id="GO:0003735">
    <property type="term" value="F:structural constituent of ribosome"/>
    <property type="evidence" value="ECO:0007669"/>
    <property type="project" value="InterPro"/>
</dbReference>
<accession>A0A835SNU0</accession>
<keyword evidence="2" id="KW-0689">Ribosomal protein</keyword>
<evidence type="ECO:0000256" key="2">
    <source>
        <dbReference type="ARBA" id="ARBA00022980"/>
    </source>
</evidence>
<gene>
    <name evidence="4" type="ORF">HXX76_012762</name>
</gene>
<dbReference type="GO" id="GO:0005840">
    <property type="term" value="C:ribosome"/>
    <property type="evidence" value="ECO:0007669"/>
    <property type="project" value="UniProtKB-KW"/>
</dbReference>
<dbReference type="Pfam" id="PF01165">
    <property type="entry name" value="Ribosomal_S21"/>
    <property type="match status" value="1"/>
</dbReference>
<evidence type="ECO:0000256" key="3">
    <source>
        <dbReference type="ARBA" id="ARBA00023274"/>
    </source>
</evidence>
<dbReference type="InterPro" id="IPR001911">
    <property type="entry name" value="Ribosomal_bS21"/>
</dbReference>
<dbReference type="GO" id="GO:0006412">
    <property type="term" value="P:translation"/>
    <property type="evidence" value="ECO:0007669"/>
    <property type="project" value="InterPro"/>
</dbReference>
<comment type="similarity">
    <text evidence="1">Belongs to the bacterial ribosomal protein bS21 family.</text>
</comment>
<evidence type="ECO:0000313" key="5">
    <source>
        <dbReference type="Proteomes" id="UP000650467"/>
    </source>
</evidence>
<reference evidence="4" key="1">
    <citation type="journal article" date="2020" name="bioRxiv">
        <title>Comparative genomics of Chlamydomonas.</title>
        <authorList>
            <person name="Craig R.J."/>
            <person name="Hasan A.R."/>
            <person name="Ness R.W."/>
            <person name="Keightley P.D."/>
        </authorList>
    </citation>
    <scope>NUCLEOTIDE SEQUENCE</scope>
    <source>
        <strain evidence="4">SAG 7.73</strain>
    </source>
</reference>
<organism evidence="4 5">
    <name type="scientific">Chlamydomonas incerta</name>
    <dbReference type="NCBI Taxonomy" id="51695"/>
    <lineage>
        <taxon>Eukaryota</taxon>
        <taxon>Viridiplantae</taxon>
        <taxon>Chlorophyta</taxon>
        <taxon>core chlorophytes</taxon>
        <taxon>Chlorophyceae</taxon>
        <taxon>CS clade</taxon>
        <taxon>Chlamydomonadales</taxon>
        <taxon>Chlamydomonadaceae</taxon>
        <taxon>Chlamydomonas</taxon>
    </lineage>
</organism>
<keyword evidence="5" id="KW-1185">Reference proteome</keyword>
<comment type="caution">
    <text evidence="4">The sequence shown here is derived from an EMBL/GenBank/DDBJ whole genome shotgun (WGS) entry which is preliminary data.</text>
</comment>
<proteinExistence type="inferred from homology"/>
<name>A0A835SNU0_CHLIN</name>
<dbReference type="Proteomes" id="UP000650467">
    <property type="component" value="Unassembled WGS sequence"/>
</dbReference>
<dbReference type="EMBL" id="JAEHOC010000044">
    <property type="protein sequence ID" value="KAG2426978.1"/>
    <property type="molecule type" value="Genomic_DNA"/>
</dbReference>
<dbReference type="GO" id="GO:1990904">
    <property type="term" value="C:ribonucleoprotein complex"/>
    <property type="evidence" value="ECO:0007669"/>
    <property type="project" value="UniProtKB-KW"/>
</dbReference>
<evidence type="ECO:0008006" key="6">
    <source>
        <dbReference type="Google" id="ProtNLM"/>
    </source>
</evidence>
<evidence type="ECO:0000313" key="4">
    <source>
        <dbReference type="EMBL" id="KAG2426978.1"/>
    </source>
</evidence>
<keyword evidence="3" id="KW-0687">Ribonucleoprotein</keyword>
<protein>
    <recommendedName>
        <fullName evidence="6">30S ribosomal protein S21</fullName>
    </recommendedName>
</protein>
<dbReference type="AlphaFoldDB" id="A0A835SNU0"/>
<dbReference type="OrthoDB" id="524695at2759"/>
<sequence>MAVQVEVKDNRVQQALSELNRKREEAGIPEELRKRRYHMNGSEKRFVREKRAYKHAVGEVVSERIKWLMMRKKPTGGR</sequence>